<dbReference type="Pfam" id="PF08448">
    <property type="entry name" value="PAS_4"/>
    <property type="match status" value="1"/>
</dbReference>
<feature type="domain" description="PAS" evidence="1">
    <location>
        <begin position="153"/>
        <end position="206"/>
    </location>
</feature>
<dbReference type="PROSITE" id="PS50113">
    <property type="entry name" value="PAC"/>
    <property type="match status" value="1"/>
</dbReference>
<dbReference type="InterPro" id="IPR035965">
    <property type="entry name" value="PAS-like_dom_sf"/>
</dbReference>
<dbReference type="SMART" id="SM00091">
    <property type="entry name" value="PAS"/>
    <property type="match status" value="2"/>
</dbReference>
<dbReference type="InterPro" id="IPR029787">
    <property type="entry name" value="Nucleotide_cyclase"/>
</dbReference>
<dbReference type="EMBL" id="VBSB01000008">
    <property type="protein sequence ID" value="NTY60464.1"/>
    <property type="molecule type" value="Genomic_DNA"/>
</dbReference>
<dbReference type="SUPFAM" id="SSF55073">
    <property type="entry name" value="Nucleotide cyclase"/>
    <property type="match status" value="1"/>
</dbReference>
<dbReference type="InterPro" id="IPR043128">
    <property type="entry name" value="Rev_trsase/Diguanyl_cyclase"/>
</dbReference>
<dbReference type="CDD" id="cd00130">
    <property type="entry name" value="PAS"/>
    <property type="match status" value="2"/>
</dbReference>
<feature type="domain" description="PAC" evidence="2">
    <location>
        <begin position="210"/>
        <end position="263"/>
    </location>
</feature>
<keyword evidence="5" id="KW-1185">Reference proteome</keyword>
<dbReference type="InterPro" id="IPR000014">
    <property type="entry name" value="PAS"/>
</dbReference>
<dbReference type="NCBIfam" id="TIGR00229">
    <property type="entry name" value="sensory_box"/>
    <property type="match status" value="2"/>
</dbReference>
<organism evidence="4 5">
    <name type="scientific">Mycolicibacterium sphagni</name>
    <dbReference type="NCBI Taxonomy" id="1786"/>
    <lineage>
        <taxon>Bacteria</taxon>
        <taxon>Bacillati</taxon>
        <taxon>Actinomycetota</taxon>
        <taxon>Actinomycetes</taxon>
        <taxon>Mycobacteriales</taxon>
        <taxon>Mycobacteriaceae</taxon>
        <taxon>Mycolicibacterium</taxon>
    </lineage>
</organism>
<gene>
    <name evidence="4" type="ORF">FEG63_13005</name>
</gene>
<evidence type="ECO:0000313" key="4">
    <source>
        <dbReference type="EMBL" id="NTY60464.1"/>
    </source>
</evidence>
<dbReference type="PANTHER" id="PTHR44757">
    <property type="entry name" value="DIGUANYLATE CYCLASE DGCP"/>
    <property type="match status" value="1"/>
</dbReference>
<dbReference type="PROSITE" id="PS50112">
    <property type="entry name" value="PAS"/>
    <property type="match status" value="2"/>
</dbReference>
<dbReference type="Pfam" id="PF00990">
    <property type="entry name" value="GGDEF"/>
    <property type="match status" value="1"/>
</dbReference>
<dbReference type="CDD" id="cd01949">
    <property type="entry name" value="GGDEF"/>
    <property type="match status" value="1"/>
</dbReference>
<proteinExistence type="predicted"/>
<name>A0ABX2JXC2_9MYCO</name>
<sequence length="420" mass="46908">MAPDEALNATEEFRRLRLLFDSLPAMIGYWDHQLHHVFANNSYFDYVGLTPQEIRGKHMREIVGDIVFERIHPHVEGALAGEPQIFESTLMDTQRTRRKFQTSYIPDVVDGEVRGFIVQAIDVTARVEAEQARDEALRLFQLRMANAPFGEAVLTTAGRALIVNPALCQLVGCTAEQLTGSTYRDFVHPDELDAAMDEHRRLVSGEVSHISAEHRYIRPDGTTIWVQRNAVLAPGHEYGVDDVIIAQFQDVTARRVAEAELARLVATDRLTGLHNRHALVTRVERYRASQPTAPLGLIFMDLDGFKQVNDLHGHAAGDDVLVEVARRMSQAVPEPNSVYRLGGDEFVVLVVGAAGVDEVADLASTVCSAMTGEYAVDADEFHVTASMGWTWGHTDDAEELIRKADVDMYRHKARLRESAW</sequence>
<dbReference type="Pfam" id="PF08447">
    <property type="entry name" value="PAS_3"/>
    <property type="match status" value="1"/>
</dbReference>
<dbReference type="RefSeq" id="WP_174398281.1">
    <property type="nucleotide sequence ID" value="NZ_VBSB01000008.1"/>
</dbReference>
<evidence type="ECO:0000259" key="2">
    <source>
        <dbReference type="PROSITE" id="PS50113"/>
    </source>
</evidence>
<dbReference type="InterPro" id="IPR052155">
    <property type="entry name" value="Biofilm_reg_signaling"/>
</dbReference>
<dbReference type="SUPFAM" id="SSF55785">
    <property type="entry name" value="PYP-like sensor domain (PAS domain)"/>
    <property type="match status" value="2"/>
</dbReference>
<dbReference type="InterPro" id="IPR000160">
    <property type="entry name" value="GGDEF_dom"/>
</dbReference>
<evidence type="ECO:0000259" key="1">
    <source>
        <dbReference type="PROSITE" id="PS50112"/>
    </source>
</evidence>
<reference evidence="4 5" key="1">
    <citation type="submission" date="2019-05" db="EMBL/GenBank/DDBJ databases">
        <title>Mycolicibacterium sphagni ENV482 genome assembly.</title>
        <authorList>
            <person name="Chen W."/>
            <person name="Faulkner N.W."/>
            <person name="Hyman M.R."/>
        </authorList>
    </citation>
    <scope>NUCLEOTIDE SEQUENCE [LARGE SCALE GENOMIC DNA]</scope>
    <source>
        <strain evidence="4 5">ENV482</strain>
    </source>
</reference>
<dbReference type="SMART" id="SM00086">
    <property type="entry name" value="PAC"/>
    <property type="match status" value="2"/>
</dbReference>
<accession>A0ABX2JXC2</accession>
<dbReference type="PROSITE" id="PS50887">
    <property type="entry name" value="GGDEF"/>
    <property type="match status" value="1"/>
</dbReference>
<comment type="caution">
    <text evidence="4">The sequence shown here is derived from an EMBL/GenBank/DDBJ whole genome shotgun (WGS) entry which is preliminary data.</text>
</comment>
<evidence type="ECO:0000313" key="5">
    <source>
        <dbReference type="Proteomes" id="UP000708347"/>
    </source>
</evidence>
<dbReference type="Gene3D" id="3.30.450.20">
    <property type="entry name" value="PAS domain"/>
    <property type="match status" value="2"/>
</dbReference>
<feature type="domain" description="GGDEF" evidence="3">
    <location>
        <begin position="293"/>
        <end position="420"/>
    </location>
</feature>
<dbReference type="InterPro" id="IPR013656">
    <property type="entry name" value="PAS_4"/>
</dbReference>
<dbReference type="NCBIfam" id="TIGR00254">
    <property type="entry name" value="GGDEF"/>
    <property type="match status" value="1"/>
</dbReference>
<dbReference type="InterPro" id="IPR013655">
    <property type="entry name" value="PAS_fold_3"/>
</dbReference>
<dbReference type="PANTHER" id="PTHR44757:SF2">
    <property type="entry name" value="BIOFILM ARCHITECTURE MAINTENANCE PROTEIN MBAA"/>
    <property type="match status" value="1"/>
</dbReference>
<protein>
    <submittedName>
        <fullName evidence="4">Diguanylate cyclase</fullName>
    </submittedName>
</protein>
<dbReference type="Gene3D" id="3.30.70.270">
    <property type="match status" value="1"/>
</dbReference>
<dbReference type="Proteomes" id="UP000708347">
    <property type="component" value="Unassembled WGS sequence"/>
</dbReference>
<evidence type="ECO:0000259" key="3">
    <source>
        <dbReference type="PROSITE" id="PS50887"/>
    </source>
</evidence>
<dbReference type="SMART" id="SM00267">
    <property type="entry name" value="GGDEF"/>
    <property type="match status" value="1"/>
</dbReference>
<dbReference type="InterPro" id="IPR000700">
    <property type="entry name" value="PAS-assoc_C"/>
</dbReference>
<feature type="domain" description="PAS" evidence="1">
    <location>
        <begin position="12"/>
        <end position="73"/>
    </location>
</feature>
<dbReference type="InterPro" id="IPR001610">
    <property type="entry name" value="PAC"/>
</dbReference>